<dbReference type="InterPro" id="IPR003323">
    <property type="entry name" value="OTU_dom"/>
</dbReference>
<dbReference type="Proteomes" id="UP000692954">
    <property type="component" value="Unassembled WGS sequence"/>
</dbReference>
<name>A0A8S1LR81_9CILI</name>
<feature type="domain" description="OTU" evidence="1">
    <location>
        <begin position="1"/>
        <end position="136"/>
    </location>
</feature>
<dbReference type="Pfam" id="PF02338">
    <property type="entry name" value="OTU"/>
    <property type="match status" value="1"/>
</dbReference>
<dbReference type="PROSITE" id="PS50802">
    <property type="entry name" value="OTU"/>
    <property type="match status" value="1"/>
</dbReference>
<sequence>MIDVKGDGNCLFRCVALALQGTQNTHHDFRLMCANIIQENQTLFKDKIHQGMLKQYDPQKDVFQQYVQQVQNGQIMGGLIELQALSLGLNVEFNVEGIGNKLLDIGLSHNPKKQIELCRIKNDKYKDGHYMFKKIHKIKKKK</sequence>
<accession>A0A8S1LR81</accession>
<dbReference type="InterPro" id="IPR050704">
    <property type="entry name" value="Peptidase_C85-like"/>
</dbReference>
<proteinExistence type="predicted"/>
<keyword evidence="3" id="KW-1185">Reference proteome</keyword>
<dbReference type="GO" id="GO:0004843">
    <property type="term" value="F:cysteine-type deubiquitinase activity"/>
    <property type="evidence" value="ECO:0007669"/>
    <property type="project" value="TreeGrafter"/>
</dbReference>
<dbReference type="PANTHER" id="PTHR12419">
    <property type="entry name" value="OTU DOMAIN CONTAINING PROTEIN"/>
    <property type="match status" value="1"/>
</dbReference>
<comment type="caution">
    <text evidence="2">The sequence shown here is derived from an EMBL/GenBank/DDBJ whole genome shotgun (WGS) entry which is preliminary data.</text>
</comment>
<evidence type="ECO:0000313" key="2">
    <source>
        <dbReference type="EMBL" id="CAD8070898.1"/>
    </source>
</evidence>
<dbReference type="PANTHER" id="PTHR12419:SF7">
    <property type="entry name" value="OTU DOMAIN-CONTAINING PROTEIN 3"/>
    <property type="match status" value="1"/>
</dbReference>
<dbReference type="EMBL" id="CAJJDN010000027">
    <property type="protein sequence ID" value="CAD8070898.1"/>
    <property type="molecule type" value="Genomic_DNA"/>
</dbReference>
<organism evidence="2 3">
    <name type="scientific">Paramecium sonneborni</name>
    <dbReference type="NCBI Taxonomy" id="65129"/>
    <lineage>
        <taxon>Eukaryota</taxon>
        <taxon>Sar</taxon>
        <taxon>Alveolata</taxon>
        <taxon>Ciliophora</taxon>
        <taxon>Intramacronucleata</taxon>
        <taxon>Oligohymenophorea</taxon>
        <taxon>Peniculida</taxon>
        <taxon>Parameciidae</taxon>
        <taxon>Paramecium</taxon>
    </lineage>
</organism>
<reference evidence="2" key="1">
    <citation type="submission" date="2021-01" db="EMBL/GenBank/DDBJ databases">
        <authorList>
            <consortium name="Genoscope - CEA"/>
            <person name="William W."/>
        </authorList>
    </citation>
    <scope>NUCLEOTIDE SEQUENCE</scope>
</reference>
<dbReference type="AlphaFoldDB" id="A0A8S1LR81"/>
<dbReference type="CDD" id="cd22744">
    <property type="entry name" value="OTU"/>
    <property type="match status" value="1"/>
</dbReference>
<protein>
    <recommendedName>
        <fullName evidence="1">OTU domain-containing protein</fullName>
    </recommendedName>
</protein>
<gene>
    <name evidence="2" type="ORF">PSON_ATCC_30995.1.T0270227</name>
</gene>
<evidence type="ECO:0000259" key="1">
    <source>
        <dbReference type="PROSITE" id="PS50802"/>
    </source>
</evidence>
<dbReference type="OrthoDB" id="409956at2759"/>
<dbReference type="GO" id="GO:0016579">
    <property type="term" value="P:protein deubiquitination"/>
    <property type="evidence" value="ECO:0007669"/>
    <property type="project" value="TreeGrafter"/>
</dbReference>
<evidence type="ECO:0000313" key="3">
    <source>
        <dbReference type="Proteomes" id="UP000692954"/>
    </source>
</evidence>